<name>A0ABU6QF03_9FABA</name>
<protein>
    <submittedName>
        <fullName evidence="1">Uncharacterized protein</fullName>
    </submittedName>
</protein>
<keyword evidence="2" id="KW-1185">Reference proteome</keyword>
<evidence type="ECO:0000313" key="2">
    <source>
        <dbReference type="Proteomes" id="UP001341840"/>
    </source>
</evidence>
<reference evidence="1 2" key="1">
    <citation type="journal article" date="2023" name="Plants (Basel)">
        <title>Bridging the Gap: Combining Genomics and Transcriptomics Approaches to Understand Stylosanthes scabra, an Orphan Legume from the Brazilian Caatinga.</title>
        <authorList>
            <person name="Ferreira-Neto J.R.C."/>
            <person name="da Silva M.D."/>
            <person name="Binneck E."/>
            <person name="de Melo N.F."/>
            <person name="da Silva R.H."/>
            <person name="de Melo A.L.T.M."/>
            <person name="Pandolfi V."/>
            <person name="Bustamante F.O."/>
            <person name="Brasileiro-Vidal A.C."/>
            <person name="Benko-Iseppon A.M."/>
        </authorList>
    </citation>
    <scope>NUCLEOTIDE SEQUENCE [LARGE SCALE GENOMIC DNA]</scope>
    <source>
        <tissue evidence="1">Leaves</tissue>
    </source>
</reference>
<gene>
    <name evidence="1" type="ORF">PIB30_039312</name>
</gene>
<proteinExistence type="predicted"/>
<dbReference type="PANTHER" id="PTHR34835">
    <property type="entry name" value="OS07G0283600 PROTEIN-RELATED"/>
    <property type="match status" value="1"/>
</dbReference>
<sequence length="172" mass="19663">MDTSEKALPKKPKTPPSRCSPTCFASVMEFFVEKAANKAAEVERMRFGFLKHIAKWTVNQKMYVALAKDYDRESRSLRLGTRRIPFNVETVSKCFGLPNHGDSIKKPKTPKELELCDSLMNKTQAMPTQDVMVCPMNTADEVINFRRLFILLVCKCFFFPSSRATVSQFHTI</sequence>
<dbReference type="EMBL" id="JASCZI010000207">
    <property type="protein sequence ID" value="MED6110046.1"/>
    <property type="molecule type" value="Genomic_DNA"/>
</dbReference>
<evidence type="ECO:0000313" key="1">
    <source>
        <dbReference type="EMBL" id="MED6110046.1"/>
    </source>
</evidence>
<dbReference type="Proteomes" id="UP001341840">
    <property type="component" value="Unassembled WGS sequence"/>
</dbReference>
<comment type="caution">
    <text evidence="1">The sequence shown here is derived from an EMBL/GenBank/DDBJ whole genome shotgun (WGS) entry which is preliminary data.</text>
</comment>
<accession>A0ABU6QF03</accession>
<organism evidence="1 2">
    <name type="scientific">Stylosanthes scabra</name>
    <dbReference type="NCBI Taxonomy" id="79078"/>
    <lineage>
        <taxon>Eukaryota</taxon>
        <taxon>Viridiplantae</taxon>
        <taxon>Streptophyta</taxon>
        <taxon>Embryophyta</taxon>
        <taxon>Tracheophyta</taxon>
        <taxon>Spermatophyta</taxon>
        <taxon>Magnoliopsida</taxon>
        <taxon>eudicotyledons</taxon>
        <taxon>Gunneridae</taxon>
        <taxon>Pentapetalae</taxon>
        <taxon>rosids</taxon>
        <taxon>fabids</taxon>
        <taxon>Fabales</taxon>
        <taxon>Fabaceae</taxon>
        <taxon>Papilionoideae</taxon>
        <taxon>50 kb inversion clade</taxon>
        <taxon>dalbergioids sensu lato</taxon>
        <taxon>Dalbergieae</taxon>
        <taxon>Pterocarpus clade</taxon>
        <taxon>Stylosanthes</taxon>
    </lineage>
</organism>